<comment type="caution">
    <text evidence="1">The sequence shown here is derived from an EMBL/GenBank/DDBJ whole genome shotgun (WGS) entry which is preliminary data.</text>
</comment>
<gene>
    <name evidence="1" type="ORF">D1953_06925</name>
</gene>
<name>A0A398BI01_9BACI</name>
<protein>
    <submittedName>
        <fullName evidence="1">Uncharacterized protein</fullName>
    </submittedName>
</protein>
<dbReference type="Proteomes" id="UP000266016">
    <property type="component" value="Unassembled WGS sequence"/>
</dbReference>
<keyword evidence="2" id="KW-1185">Reference proteome</keyword>
<organism evidence="1 2">
    <name type="scientific">Peribacillus asahii</name>
    <dbReference type="NCBI Taxonomy" id="228899"/>
    <lineage>
        <taxon>Bacteria</taxon>
        <taxon>Bacillati</taxon>
        <taxon>Bacillota</taxon>
        <taxon>Bacilli</taxon>
        <taxon>Bacillales</taxon>
        <taxon>Bacillaceae</taxon>
        <taxon>Peribacillus</taxon>
    </lineage>
</organism>
<reference evidence="1 2" key="1">
    <citation type="submission" date="2018-08" db="EMBL/GenBank/DDBJ databases">
        <title>Bacillus jemisoniae sp. nov., Bacillus chryseoplanitiae sp. nov., Bacillus resnikiae sp. nov., and Bacillus frankliniae sp. nov., isolated from Viking spacecraft and associated surfaces.</title>
        <authorList>
            <person name="Seuylemezian A."/>
            <person name="Vaishampayan P."/>
        </authorList>
    </citation>
    <scope>NUCLEOTIDE SEQUENCE [LARGE SCALE GENOMIC DNA]</scope>
    <source>
        <strain evidence="1 2">MA001</strain>
    </source>
</reference>
<accession>A0A398BI01</accession>
<proteinExistence type="predicted"/>
<evidence type="ECO:0000313" key="2">
    <source>
        <dbReference type="Proteomes" id="UP000266016"/>
    </source>
</evidence>
<evidence type="ECO:0000313" key="1">
    <source>
        <dbReference type="EMBL" id="RID87043.1"/>
    </source>
</evidence>
<sequence length="836" mass="91356">MPYSQKQWQDRIKDAQGNIIQEGTPFSAGNMNRMEQGIADAHAQLEEAGRQKQTLIHGLSVLNGGVDAPVNIEIEGCTRIPMQNTVLDPLKYYVLADKRTKLKWADASITAGVAKFTAKAERPTLIRVANFEGKVAGITLENPHNAKYKITDTILAIPPSFSSEVSQGAYSNLYSLNSANSVHGSSVNGGIAQHLFSFDIIAEVERQLGRIPRSTVADKVQWLKDNVSKITCNWHGFGSSVGGNKASLKVWLNASNVWSTTVATTTNAAVSKLALNTTAEHSDSNGFLHFLAYAEPTDGSATPSLINTDYVELEIELKPEAILHAPRVPLYEVTKEHYDAINVTMLEDEVLRRYPSVEGVQHLQNPYIMAEGENLLPPFSEWTLNPNAKILSQYELELNATASGQISSVIIPVKKGFSYTVSGEGMYYGRKESASGAIVLTTSTKTFTADSDFNLYFYTFNSEAGTFLFKNPMLTLGATAKPFVPQNKSYALFETKLGKIGDVADRLFEQDAKYFKRKVIEDAVLDGSSTWYVTDAGGYKLFWTPIASNGKGLGVVSKHNGALLKITTDAYTGTDKTGDLAYPRDNNFVFLTVSDQDTGFAETYTPTGDEIKAYFNGWKVKTVDPTTFKPTAWVSVVDGTDAPTQTLDYVKANKAANYTPYKLSYVLAIPKVEEIRSEGAISVNGLTQVEVGGGVVMKETATAFQFSSAGNITNGYVLNSASNNPLAYQAEKIIAVYKNGIVDRDWVVQTSNAYGKVRVAIEPSKYEATAKYEIRYIVNNRQAFTSSPVNVSAQFANNVRSALEDATKKVEDNTTAISVNTNILYDVLKRLKAGGL</sequence>
<dbReference type="EMBL" id="QWVS01000013">
    <property type="protein sequence ID" value="RID87043.1"/>
    <property type="molecule type" value="Genomic_DNA"/>
</dbReference>
<dbReference type="RefSeq" id="WP_119116438.1">
    <property type="nucleotide sequence ID" value="NZ_QWVS01000013.1"/>
</dbReference>
<dbReference type="AlphaFoldDB" id="A0A398BI01"/>